<proteinExistence type="predicted"/>
<sequence>MNMITNRIVDLKENLPPNSEYLTSINSLEKMLNEIDFESEMIPHDDLNKMHQLFRYIKGSELTSKENKIIEQLITT</sequence>
<comment type="caution">
    <text evidence="1">The sequence shown here is derived from an EMBL/GenBank/DDBJ whole genome shotgun (WGS) entry which is preliminary data.</text>
</comment>
<keyword evidence="2" id="KW-1185">Reference proteome</keyword>
<dbReference type="RefSeq" id="WP_311594424.1">
    <property type="nucleotide sequence ID" value="NZ_JAVRHV010000009.1"/>
</dbReference>
<accession>A0ABU2Y8G6</accession>
<protein>
    <submittedName>
        <fullName evidence="1">Uncharacterized protein</fullName>
    </submittedName>
</protein>
<evidence type="ECO:0000313" key="2">
    <source>
        <dbReference type="Proteomes" id="UP001252186"/>
    </source>
</evidence>
<name>A0ABU2Y8G6_9FLAO</name>
<evidence type="ECO:0000313" key="1">
    <source>
        <dbReference type="EMBL" id="MDT0554337.1"/>
    </source>
</evidence>
<dbReference type="Proteomes" id="UP001252186">
    <property type="component" value="Unassembled WGS sequence"/>
</dbReference>
<dbReference type="EMBL" id="JAVRHV010000009">
    <property type="protein sequence ID" value="MDT0554337.1"/>
    <property type="molecule type" value="Genomic_DNA"/>
</dbReference>
<organism evidence="1 2">
    <name type="scientific">Urechidicola vernalis</name>
    <dbReference type="NCBI Taxonomy" id="3075600"/>
    <lineage>
        <taxon>Bacteria</taxon>
        <taxon>Pseudomonadati</taxon>
        <taxon>Bacteroidota</taxon>
        <taxon>Flavobacteriia</taxon>
        <taxon>Flavobacteriales</taxon>
        <taxon>Flavobacteriaceae</taxon>
        <taxon>Urechidicola</taxon>
    </lineage>
</organism>
<gene>
    <name evidence="1" type="ORF">RM519_13830</name>
</gene>
<reference evidence="1 2" key="1">
    <citation type="submission" date="2023-09" db="EMBL/GenBank/DDBJ databases">
        <authorList>
            <person name="Rey-Velasco X."/>
        </authorList>
    </citation>
    <scope>NUCLEOTIDE SEQUENCE [LARGE SCALE GENOMIC DNA]</scope>
    <source>
        <strain evidence="1 2">P050</strain>
    </source>
</reference>